<protein>
    <submittedName>
        <fullName evidence="3">RNaseH</fullName>
    </submittedName>
</protein>
<accession>A0A8S5MDH8</accession>
<feature type="region of interest" description="Disordered" evidence="1">
    <location>
        <begin position="51"/>
        <end position="83"/>
    </location>
</feature>
<feature type="compositionally biased region" description="Basic residues" evidence="1">
    <location>
        <begin position="74"/>
        <end position="83"/>
    </location>
</feature>
<sequence>MSKQRTLTMRDRQVLAQRWEAGDGAVNIAVELGFSPAAIYQELKRGSTGELDQNKRLKYDPEKGQAVYQANLRNRGRRPAARK</sequence>
<reference evidence="3" key="1">
    <citation type="journal article" date="2021" name="Proc. Natl. Acad. Sci. U.S.A.">
        <title>A Catalog of Tens of Thousands of Viruses from Human Metagenomes Reveals Hidden Associations with Chronic Diseases.</title>
        <authorList>
            <person name="Tisza M.J."/>
            <person name="Buck C.B."/>
        </authorList>
    </citation>
    <scope>NUCLEOTIDE SEQUENCE</scope>
    <source>
        <strain evidence="3">Ct7Kl21</strain>
    </source>
</reference>
<proteinExistence type="predicted"/>
<dbReference type="InterPro" id="IPR025246">
    <property type="entry name" value="IS30-like_HTH"/>
</dbReference>
<organism evidence="3">
    <name type="scientific">Podoviridae sp. ct7Kl21</name>
    <dbReference type="NCBI Taxonomy" id="2826541"/>
    <lineage>
        <taxon>Viruses</taxon>
        <taxon>Duplodnaviria</taxon>
        <taxon>Heunggongvirae</taxon>
        <taxon>Uroviricota</taxon>
        <taxon>Caudoviricetes</taxon>
    </lineage>
</organism>
<evidence type="ECO:0000256" key="1">
    <source>
        <dbReference type="SAM" id="MobiDB-lite"/>
    </source>
</evidence>
<name>A0A8S5MDH8_9CAUD</name>
<dbReference type="EMBL" id="BK014880">
    <property type="protein sequence ID" value="DAD80135.1"/>
    <property type="molecule type" value="Genomic_DNA"/>
</dbReference>
<feature type="domain" description="Transposase IS30-like HTH" evidence="2">
    <location>
        <begin position="3"/>
        <end position="46"/>
    </location>
</feature>
<feature type="compositionally biased region" description="Basic and acidic residues" evidence="1">
    <location>
        <begin position="51"/>
        <end position="63"/>
    </location>
</feature>
<evidence type="ECO:0000259" key="2">
    <source>
        <dbReference type="Pfam" id="PF13936"/>
    </source>
</evidence>
<dbReference type="Pfam" id="PF13936">
    <property type="entry name" value="HTH_38"/>
    <property type="match status" value="1"/>
</dbReference>
<evidence type="ECO:0000313" key="3">
    <source>
        <dbReference type="EMBL" id="DAD80135.1"/>
    </source>
</evidence>